<evidence type="ECO:0000313" key="5">
    <source>
        <dbReference type="Proteomes" id="UP000269148"/>
    </source>
</evidence>
<dbReference type="EMBL" id="QLQD01000011">
    <property type="protein sequence ID" value="RLU59138.1"/>
    <property type="molecule type" value="Genomic_DNA"/>
</dbReference>
<dbReference type="KEGG" id="siz:SI82_01035"/>
<keyword evidence="1" id="KW-0812">Transmembrane</keyword>
<dbReference type="RefSeq" id="WP_003098879.1">
    <property type="nucleotide sequence ID" value="NZ_CP010783.1"/>
</dbReference>
<name>A0A3L8GRY3_STRIN</name>
<dbReference type="AlphaFoldDB" id="A0A3L8GRY3"/>
<dbReference type="KEGG" id="sio:DW64_00935"/>
<proteinExistence type="predicted"/>
<dbReference type="Proteomes" id="UP000269148">
    <property type="component" value="Unassembled WGS sequence"/>
</dbReference>
<dbReference type="GeneID" id="35766398"/>
<dbReference type="EMBL" id="CP007586">
    <property type="protein sequence ID" value="AHY15076.1"/>
    <property type="molecule type" value="Genomic_DNA"/>
</dbReference>
<dbReference type="InterPro" id="IPR010738">
    <property type="entry name" value="DUF1310"/>
</dbReference>
<dbReference type="Pfam" id="PF07006">
    <property type="entry name" value="DUF1310"/>
    <property type="match status" value="1"/>
</dbReference>
<evidence type="ECO:0000256" key="1">
    <source>
        <dbReference type="SAM" id="Phobius"/>
    </source>
</evidence>
<gene>
    <name evidence="3" type="ORF">DIY07_00870</name>
    <name evidence="2" type="ORF">DQ08_00940</name>
</gene>
<dbReference type="Proteomes" id="UP000025245">
    <property type="component" value="Chromosome"/>
</dbReference>
<evidence type="ECO:0000313" key="3">
    <source>
        <dbReference type="EMBL" id="RLU59138.1"/>
    </source>
</evidence>
<dbReference type="STRING" id="1346.BMF34_01115"/>
<keyword evidence="1" id="KW-0472">Membrane</keyword>
<evidence type="ECO:0000313" key="2">
    <source>
        <dbReference type="EMBL" id="AHY15076.1"/>
    </source>
</evidence>
<reference evidence="2 4" key="1">
    <citation type="journal article" date="2014" name="Genome Announc.">
        <title>Complete Genome Sequence of a Virulent Strain, Streptococcus iniae ISET0901, Isolated from Diseased Tilapia.</title>
        <authorList>
            <person name="Pridgeon J.W."/>
            <person name="Zhang D."/>
            <person name="Zhang L."/>
        </authorList>
    </citation>
    <scope>NUCLEOTIDE SEQUENCE [LARGE SCALE GENOMIC DNA]</scope>
    <source>
        <strain evidence="2 4">ISET0901</strain>
    </source>
</reference>
<reference evidence="3 5" key="2">
    <citation type="submission" date="2018-06" db="EMBL/GenBank/DDBJ databases">
        <title>Mutators as drivers of adaptation in pathogenic bacteria and a risk factor for host jumps and vaccine escape.</title>
        <authorList>
            <person name="Barnes A.C."/>
            <person name="Silayeva O."/>
        </authorList>
    </citation>
    <scope>NUCLEOTIDE SEQUENCE [LARGE SCALE GENOMIC DNA]</scope>
    <source>
        <strain evidence="3 5">QMA0445</strain>
    </source>
</reference>
<accession>A0A3L8GRY3</accession>
<sequence length="129" mass="14716">MNVKKIIYILLGLLIAVGIVIGRHQLQAKREYDQMVEIVESKEVKHLIEDDLKYFDKNALSNKGRVKEYSIDKKSIKKNPMGGIMVNIYINNNKKYKLSYTLVHELTGKGIDIGGRGISKDLNVLLKEN</sequence>
<feature type="transmembrane region" description="Helical" evidence="1">
    <location>
        <begin position="6"/>
        <end position="22"/>
    </location>
</feature>
<keyword evidence="1" id="KW-1133">Transmembrane helix</keyword>
<organism evidence="3 5">
    <name type="scientific">Streptococcus iniae</name>
    <name type="common">Streptococcus shiloi</name>
    <dbReference type="NCBI Taxonomy" id="1346"/>
    <lineage>
        <taxon>Bacteria</taxon>
        <taxon>Bacillati</taxon>
        <taxon>Bacillota</taxon>
        <taxon>Bacilli</taxon>
        <taxon>Lactobacillales</taxon>
        <taxon>Streptococcaceae</taxon>
        <taxon>Streptococcus</taxon>
    </lineage>
</organism>
<keyword evidence="4" id="KW-1185">Reference proteome</keyword>
<evidence type="ECO:0000313" key="4">
    <source>
        <dbReference type="Proteomes" id="UP000025245"/>
    </source>
</evidence>
<protein>
    <submittedName>
        <fullName evidence="3">DUF1310 family protein</fullName>
    </submittedName>
</protein>
<dbReference type="OrthoDB" id="2226357at2"/>
<dbReference type="KEGG" id="siq:DQ08_00940"/>